<evidence type="ECO:0000259" key="13">
    <source>
        <dbReference type="Pfam" id="PF01753"/>
    </source>
</evidence>
<sequence length="487" mass="54099">MEGLDVPQRPEEREAYFMKEVSAGEAVCAQGEKGYEQAAKHFYHALKVYPNPIELVLIYQRTIPEQLFTIIMAMMAQEVKIKKEKYYEVFPPSDMNVYVKDFNAKNKTSAAEGKKKKKDTKEEEPTQEVEEVKKGAFLFAGKDFKQGDVIYTEECVVSSLLPGVDAASFCAGCATVLVTKEQVAIEDKVKEVEKEEVSEETLEKDGEKIEEVQETEAVIKGEKLQQLKKDQEKYDNQTQCPVCKEVFYCSSKCRDEHYPQIHQYVCTGGESSDESRPEKKFAQLLSSNNTIIPYLVGMFFGTLLDIETTKEKSLAMGVSTPTNKLSYLSTGNKSLDFTVWEHLERLSSSEKSSDSASDAEALSLINALFGSKIAGLSEFVNLERYVMIKEKLAANCFAFSTNLAESSDSEKSETSVAKICDSFKSLESSGSSANAVALYIVSSYISSASEAKVPSNVDFKFLDGNTKLSLVAKSDISKDDQLFVGIV</sequence>
<keyword evidence="6" id="KW-0863">Zinc-finger</keyword>
<dbReference type="SUPFAM" id="SSF47157">
    <property type="entry name" value="Mitochondrial import receptor subunit Tom20"/>
    <property type="match status" value="1"/>
</dbReference>
<dbReference type="GO" id="GO:0006886">
    <property type="term" value="P:intracellular protein transport"/>
    <property type="evidence" value="ECO:0007669"/>
    <property type="project" value="InterPro"/>
</dbReference>
<evidence type="ECO:0000256" key="6">
    <source>
        <dbReference type="ARBA" id="ARBA00022771"/>
    </source>
</evidence>
<dbReference type="Gene3D" id="6.10.140.2220">
    <property type="match status" value="1"/>
</dbReference>
<feature type="domain" description="MYND-type" evidence="13">
    <location>
        <begin position="235"/>
        <end position="266"/>
    </location>
</feature>
<dbReference type="GO" id="GO:0005742">
    <property type="term" value="C:mitochondrial outer membrane translocase complex"/>
    <property type="evidence" value="ECO:0007669"/>
    <property type="project" value="InterPro"/>
</dbReference>
<evidence type="ECO:0000256" key="4">
    <source>
        <dbReference type="ARBA" id="ARBA00022692"/>
    </source>
</evidence>
<dbReference type="Pfam" id="PF02064">
    <property type="entry name" value="MAS20"/>
    <property type="match status" value="1"/>
</dbReference>
<dbReference type="SUPFAM" id="SSF82199">
    <property type="entry name" value="SET domain"/>
    <property type="match status" value="1"/>
</dbReference>
<evidence type="ECO:0000256" key="1">
    <source>
        <dbReference type="ARBA" id="ARBA00004572"/>
    </source>
</evidence>
<dbReference type="Pfam" id="PF01753">
    <property type="entry name" value="zf-MYND"/>
    <property type="match status" value="1"/>
</dbReference>
<evidence type="ECO:0000256" key="5">
    <source>
        <dbReference type="ARBA" id="ARBA00022723"/>
    </source>
</evidence>
<keyword evidence="14" id="KW-0675">Receptor</keyword>
<dbReference type="SUPFAM" id="SSF144232">
    <property type="entry name" value="HIT/MYND zinc finger-like"/>
    <property type="match status" value="1"/>
</dbReference>
<evidence type="ECO:0000256" key="7">
    <source>
        <dbReference type="ARBA" id="ARBA00022787"/>
    </source>
</evidence>
<dbReference type="PRINTS" id="PR00351">
    <property type="entry name" value="OM20RECEPTOR"/>
</dbReference>
<dbReference type="InterPro" id="IPR002056">
    <property type="entry name" value="MAS20"/>
</dbReference>
<keyword evidence="10" id="KW-1133">Transmembrane helix</keyword>
<protein>
    <submittedName>
        <fullName evidence="14">Mitochondrial import receptor subunit tom20</fullName>
    </submittedName>
</protein>
<evidence type="ECO:0000256" key="3">
    <source>
        <dbReference type="ARBA" id="ARBA00022448"/>
    </source>
</evidence>
<evidence type="ECO:0000256" key="2">
    <source>
        <dbReference type="ARBA" id="ARBA00005792"/>
    </source>
</evidence>
<evidence type="ECO:0000256" key="11">
    <source>
        <dbReference type="ARBA" id="ARBA00023128"/>
    </source>
</evidence>
<proteinExistence type="inferred from homology"/>
<gene>
    <name evidence="14" type="ORF">AX774_g635</name>
</gene>
<comment type="similarity">
    <text evidence="2">Belongs to the Tom20 family.</text>
</comment>
<dbReference type="GO" id="GO:0008270">
    <property type="term" value="F:zinc ion binding"/>
    <property type="evidence" value="ECO:0007669"/>
    <property type="project" value="UniProtKB-KW"/>
</dbReference>
<accession>A0A1R1PY30</accession>
<dbReference type="OrthoDB" id="2154253at2759"/>
<dbReference type="InterPro" id="IPR002893">
    <property type="entry name" value="Znf_MYND"/>
</dbReference>
<keyword evidence="15" id="KW-1185">Reference proteome</keyword>
<dbReference type="Proteomes" id="UP000188320">
    <property type="component" value="Unassembled WGS sequence"/>
</dbReference>
<evidence type="ECO:0000256" key="12">
    <source>
        <dbReference type="ARBA" id="ARBA00023136"/>
    </source>
</evidence>
<dbReference type="AlphaFoldDB" id="A0A1R1PY30"/>
<keyword evidence="7" id="KW-1000">Mitochondrion outer membrane</keyword>
<dbReference type="EMBL" id="LSSK01000042">
    <property type="protein sequence ID" value="OMH85827.1"/>
    <property type="molecule type" value="Genomic_DNA"/>
</dbReference>
<reference evidence="15" key="1">
    <citation type="submission" date="2017-01" db="EMBL/GenBank/DDBJ databases">
        <authorList>
            <person name="Wang Y."/>
            <person name="White M."/>
            <person name="Kvist S."/>
            <person name="Moncalvo J.-M."/>
        </authorList>
    </citation>
    <scope>NUCLEOTIDE SEQUENCE [LARGE SCALE GENOMIC DNA]</scope>
    <source>
        <strain evidence="15">COL-18-3</strain>
    </source>
</reference>
<comment type="caution">
    <text evidence="14">The sequence shown here is derived from an EMBL/GenBank/DDBJ whole genome shotgun (WGS) entry which is preliminary data.</text>
</comment>
<evidence type="ECO:0000256" key="8">
    <source>
        <dbReference type="ARBA" id="ARBA00022833"/>
    </source>
</evidence>
<comment type="subcellular location">
    <subcellularLocation>
        <location evidence="1">Mitochondrion outer membrane</location>
        <topology evidence="1">Single-pass membrane protein</topology>
    </subcellularLocation>
</comment>
<keyword evidence="4" id="KW-0812">Transmembrane</keyword>
<keyword evidence="9" id="KW-0653">Protein transport</keyword>
<keyword evidence="8" id="KW-0862">Zinc</keyword>
<dbReference type="PANTHER" id="PTHR12430">
    <property type="entry name" value="MITOCHONDRIAL IMPORT RECEPTOR SUBUNIT TOM20"/>
    <property type="match status" value="1"/>
</dbReference>
<organism evidence="14 15">
    <name type="scientific">Zancudomyces culisetae</name>
    <name type="common">Gut fungus</name>
    <name type="synonym">Smittium culisetae</name>
    <dbReference type="NCBI Taxonomy" id="1213189"/>
    <lineage>
        <taxon>Eukaryota</taxon>
        <taxon>Fungi</taxon>
        <taxon>Fungi incertae sedis</taxon>
        <taxon>Zoopagomycota</taxon>
        <taxon>Kickxellomycotina</taxon>
        <taxon>Harpellomycetes</taxon>
        <taxon>Harpellales</taxon>
        <taxon>Legeriomycetaceae</taxon>
        <taxon>Zancudomyces</taxon>
    </lineage>
</organism>
<dbReference type="PANTHER" id="PTHR12430:SF0">
    <property type="entry name" value="TRANSLOCASE OF OUTER MITOCHONDRIAL MEMBRANE 20"/>
    <property type="match status" value="1"/>
</dbReference>
<dbReference type="InterPro" id="IPR023392">
    <property type="entry name" value="Tom20_dom_sf"/>
</dbReference>
<evidence type="ECO:0000313" key="15">
    <source>
        <dbReference type="Proteomes" id="UP000188320"/>
    </source>
</evidence>
<dbReference type="GO" id="GO:0016031">
    <property type="term" value="P:tRNA import into mitochondrion"/>
    <property type="evidence" value="ECO:0007669"/>
    <property type="project" value="TreeGrafter"/>
</dbReference>
<evidence type="ECO:0000256" key="10">
    <source>
        <dbReference type="ARBA" id="ARBA00022989"/>
    </source>
</evidence>
<evidence type="ECO:0000313" key="14">
    <source>
        <dbReference type="EMBL" id="OMH85827.1"/>
    </source>
</evidence>
<keyword evidence="11" id="KW-0496">Mitochondrion</keyword>
<keyword evidence="12" id="KW-0472">Membrane</keyword>
<dbReference type="GO" id="GO:0006605">
    <property type="term" value="P:protein targeting"/>
    <property type="evidence" value="ECO:0007669"/>
    <property type="project" value="InterPro"/>
</dbReference>
<keyword evidence="3" id="KW-0813">Transport</keyword>
<evidence type="ECO:0000256" key="9">
    <source>
        <dbReference type="ARBA" id="ARBA00022927"/>
    </source>
</evidence>
<keyword evidence="5" id="KW-0479">Metal-binding</keyword>
<dbReference type="GO" id="GO:0008320">
    <property type="term" value="F:protein transmembrane transporter activity"/>
    <property type="evidence" value="ECO:0007669"/>
    <property type="project" value="TreeGrafter"/>
</dbReference>
<dbReference type="InterPro" id="IPR046341">
    <property type="entry name" value="SET_dom_sf"/>
</dbReference>
<dbReference type="GO" id="GO:0030150">
    <property type="term" value="P:protein import into mitochondrial matrix"/>
    <property type="evidence" value="ECO:0007669"/>
    <property type="project" value="TreeGrafter"/>
</dbReference>
<dbReference type="Gene3D" id="1.20.960.10">
    <property type="entry name" value="Mitochondrial outer membrane translocase complex, subunit Tom20 domain"/>
    <property type="match status" value="1"/>
</dbReference>
<name>A0A1R1PY30_ZANCU</name>
<dbReference type="GO" id="GO:0030943">
    <property type="term" value="F:mitochondrion targeting sequence binding"/>
    <property type="evidence" value="ECO:0007669"/>
    <property type="project" value="TreeGrafter"/>
</dbReference>